<name>A0A0K2UNP6_LEPSM</name>
<organism evidence="1">
    <name type="scientific">Lepeophtheirus salmonis</name>
    <name type="common">Salmon louse</name>
    <name type="synonym">Caligus salmonis</name>
    <dbReference type="NCBI Taxonomy" id="72036"/>
    <lineage>
        <taxon>Eukaryota</taxon>
        <taxon>Metazoa</taxon>
        <taxon>Ecdysozoa</taxon>
        <taxon>Arthropoda</taxon>
        <taxon>Crustacea</taxon>
        <taxon>Multicrustacea</taxon>
        <taxon>Hexanauplia</taxon>
        <taxon>Copepoda</taxon>
        <taxon>Siphonostomatoida</taxon>
        <taxon>Caligidae</taxon>
        <taxon>Lepeophtheirus</taxon>
    </lineage>
</organism>
<evidence type="ECO:0000313" key="1">
    <source>
        <dbReference type="EMBL" id="CDW39853.1"/>
    </source>
</evidence>
<proteinExistence type="predicted"/>
<sequence length="38" mass="4623">MYQFLGPLNGKKDRTDKKRLKWVRGLIPYHNQWATTDF</sequence>
<protein>
    <submittedName>
        <fullName evidence="1">Uncharacterized protein</fullName>
    </submittedName>
</protein>
<dbReference type="AlphaFoldDB" id="A0A0K2UNP6"/>
<dbReference type="EMBL" id="HACA01022492">
    <property type="protein sequence ID" value="CDW39853.1"/>
    <property type="molecule type" value="Transcribed_RNA"/>
</dbReference>
<accession>A0A0K2UNP6</accession>
<reference evidence="1" key="1">
    <citation type="submission" date="2014-05" db="EMBL/GenBank/DDBJ databases">
        <authorList>
            <person name="Chronopoulou M."/>
        </authorList>
    </citation>
    <scope>NUCLEOTIDE SEQUENCE</scope>
    <source>
        <tissue evidence="1">Whole organism</tissue>
    </source>
</reference>